<dbReference type="AlphaFoldDB" id="A0A1R3HB79"/>
<evidence type="ECO:0000259" key="3">
    <source>
        <dbReference type="Pfam" id="PF00462"/>
    </source>
</evidence>
<feature type="region of interest" description="Disordered" evidence="1">
    <location>
        <begin position="881"/>
        <end position="922"/>
    </location>
</feature>
<dbReference type="Gene3D" id="3.40.30.10">
    <property type="entry name" value="Glutaredoxin"/>
    <property type="match status" value="1"/>
</dbReference>
<feature type="region of interest" description="Disordered" evidence="1">
    <location>
        <begin position="850"/>
        <end position="869"/>
    </location>
</feature>
<name>A0A1R3HB79_9ROSI</name>
<gene>
    <name evidence="5" type="ORF">COLO4_30079</name>
</gene>
<feature type="compositionally biased region" description="Low complexity" evidence="1">
    <location>
        <begin position="909"/>
        <end position="920"/>
    </location>
</feature>
<feature type="domain" description="Glutaredoxin" evidence="3">
    <location>
        <begin position="923"/>
        <end position="979"/>
    </location>
</feature>
<dbReference type="PANTHER" id="PTHR34677">
    <property type="match status" value="1"/>
</dbReference>
<dbReference type="Pfam" id="PF00462">
    <property type="entry name" value="Glutaredoxin"/>
    <property type="match status" value="1"/>
</dbReference>
<feature type="transmembrane region" description="Helical" evidence="2">
    <location>
        <begin position="554"/>
        <end position="582"/>
    </location>
</feature>
<reference evidence="6" key="1">
    <citation type="submission" date="2013-09" db="EMBL/GenBank/DDBJ databases">
        <title>Corchorus olitorius genome sequencing.</title>
        <authorList>
            <person name="Alam M."/>
            <person name="Haque M.S."/>
            <person name="Islam M.S."/>
            <person name="Emdad E.M."/>
            <person name="Islam M.M."/>
            <person name="Ahmed B."/>
            <person name="Halim A."/>
            <person name="Hossen Q.M.M."/>
            <person name="Hossain M.Z."/>
            <person name="Ahmed R."/>
            <person name="Khan M.M."/>
            <person name="Islam R."/>
            <person name="Rashid M.M."/>
            <person name="Khan S.A."/>
            <person name="Rahman M.S."/>
            <person name="Alam M."/>
            <person name="Yahiya A.S."/>
            <person name="Khan M.S."/>
            <person name="Azam M.S."/>
            <person name="Haque T."/>
            <person name="Lashkar M.Z.H."/>
            <person name="Akhand A.I."/>
            <person name="Morshed G."/>
            <person name="Roy S."/>
            <person name="Uddin K.S."/>
            <person name="Rabeya T."/>
            <person name="Hossain A.S."/>
            <person name="Chowdhury A."/>
            <person name="Snigdha A.R."/>
            <person name="Mortoza M.S."/>
            <person name="Matin S.A."/>
            <person name="Hoque S.M.E."/>
            <person name="Islam M.K."/>
            <person name="Roy D.K."/>
            <person name="Haider R."/>
            <person name="Moosa M.M."/>
            <person name="Elias S.M."/>
            <person name="Hasan A.M."/>
            <person name="Jahan S."/>
            <person name="Shafiuddin M."/>
            <person name="Mahmood N."/>
            <person name="Shommy N.S."/>
        </authorList>
    </citation>
    <scope>NUCLEOTIDE SEQUENCE [LARGE SCALE GENOMIC DNA]</scope>
    <source>
        <strain evidence="6">cv. O-4</strain>
    </source>
</reference>
<evidence type="ECO:0000313" key="5">
    <source>
        <dbReference type="EMBL" id="OMO67598.1"/>
    </source>
</evidence>
<accession>A0A1R3HB79</accession>
<feature type="domain" description="Bacterial Ig-like" evidence="4">
    <location>
        <begin position="203"/>
        <end position="289"/>
    </location>
</feature>
<dbReference type="EMBL" id="AWUE01020588">
    <property type="protein sequence ID" value="OMO67598.1"/>
    <property type="molecule type" value="Genomic_DNA"/>
</dbReference>
<organism evidence="5 6">
    <name type="scientific">Corchorus olitorius</name>
    <dbReference type="NCBI Taxonomy" id="93759"/>
    <lineage>
        <taxon>Eukaryota</taxon>
        <taxon>Viridiplantae</taxon>
        <taxon>Streptophyta</taxon>
        <taxon>Embryophyta</taxon>
        <taxon>Tracheophyta</taxon>
        <taxon>Spermatophyta</taxon>
        <taxon>Magnoliopsida</taxon>
        <taxon>eudicotyledons</taxon>
        <taxon>Gunneridae</taxon>
        <taxon>Pentapetalae</taxon>
        <taxon>rosids</taxon>
        <taxon>malvids</taxon>
        <taxon>Malvales</taxon>
        <taxon>Malvaceae</taxon>
        <taxon>Grewioideae</taxon>
        <taxon>Apeibeae</taxon>
        <taxon>Corchorus</taxon>
    </lineage>
</organism>
<evidence type="ECO:0000259" key="4">
    <source>
        <dbReference type="Pfam" id="PF19078"/>
    </source>
</evidence>
<keyword evidence="2" id="KW-1133">Transmembrane helix</keyword>
<protein>
    <submittedName>
        <fullName evidence="5">Glutaredoxin</fullName>
    </submittedName>
</protein>
<feature type="transmembrane region" description="Helical" evidence="2">
    <location>
        <begin position="810"/>
        <end position="827"/>
    </location>
</feature>
<dbReference type="InterPro" id="IPR044048">
    <property type="entry name" value="Big_12"/>
</dbReference>
<feature type="transmembrane region" description="Helical" evidence="2">
    <location>
        <begin position="28"/>
        <end position="50"/>
    </location>
</feature>
<dbReference type="InterPro" id="IPR036249">
    <property type="entry name" value="Thioredoxin-like_sf"/>
</dbReference>
<keyword evidence="2" id="KW-0472">Membrane</keyword>
<evidence type="ECO:0000256" key="1">
    <source>
        <dbReference type="SAM" id="MobiDB-lite"/>
    </source>
</evidence>
<proteinExistence type="predicted"/>
<keyword evidence="2" id="KW-0812">Transmembrane</keyword>
<keyword evidence="6" id="KW-1185">Reference proteome</keyword>
<dbReference type="OrthoDB" id="617191at2759"/>
<comment type="caution">
    <text evidence="5">The sequence shown here is derived from an EMBL/GenBank/DDBJ whole genome shotgun (WGS) entry which is preliminary data.</text>
</comment>
<feature type="transmembrane region" description="Helical" evidence="2">
    <location>
        <begin position="296"/>
        <end position="323"/>
    </location>
</feature>
<feature type="transmembrane region" description="Helical" evidence="2">
    <location>
        <begin position="742"/>
        <end position="762"/>
    </location>
</feature>
<dbReference type="SUPFAM" id="SSF52833">
    <property type="entry name" value="Thioredoxin-like"/>
    <property type="match status" value="1"/>
</dbReference>
<dbReference type="Proteomes" id="UP000187203">
    <property type="component" value="Unassembled WGS sequence"/>
</dbReference>
<evidence type="ECO:0000256" key="2">
    <source>
        <dbReference type="SAM" id="Phobius"/>
    </source>
</evidence>
<dbReference type="Pfam" id="PF19078">
    <property type="entry name" value="Big_12"/>
    <property type="match status" value="1"/>
</dbReference>
<feature type="transmembrane region" description="Helical" evidence="2">
    <location>
        <begin position="712"/>
        <end position="730"/>
    </location>
</feature>
<dbReference type="STRING" id="93759.A0A1R3HB79"/>
<feature type="transmembrane region" description="Helical" evidence="2">
    <location>
        <begin position="774"/>
        <end position="798"/>
    </location>
</feature>
<dbReference type="PANTHER" id="PTHR34677:SF1">
    <property type="entry name" value="TRANSMEMBRANE PROTEIN"/>
    <property type="match status" value="1"/>
</dbReference>
<feature type="compositionally biased region" description="Low complexity" evidence="1">
    <location>
        <begin position="852"/>
        <end position="863"/>
    </location>
</feature>
<feature type="transmembrane region" description="Helical" evidence="2">
    <location>
        <begin position="484"/>
        <end position="505"/>
    </location>
</feature>
<feature type="transmembrane region" description="Helical" evidence="2">
    <location>
        <begin position="526"/>
        <end position="548"/>
    </location>
</feature>
<dbReference type="PROSITE" id="PS51354">
    <property type="entry name" value="GLUTAREDOXIN_2"/>
    <property type="match status" value="1"/>
</dbReference>
<sequence>MSKLGWPVDLDTESQLHLQDSGVSCEMGLLKVSCTTALLCLLLSVLFFHVNCDGSEFSVKFLKAPKAFSHLNSAKFAFQVLAGANGTCSDCNITCKLDYGSASDCGDGEILYSGLQDGNHSFGVCINGAQGADCTNYNWTVDTVPPTAYVTSTPFTNALNVSVANISDLAIVTISLKPNSTLSRQGTLVSPVAPVTFLYDSERTAVTLSTTSHMRTRENNIPISIKFMKPVFGFNSSFISVSGGHLQSFHEISRSIYAAEIRADDDVVSVNVPENVTDDVAGNSNMASNILRVRHYCMPVISSVISIFTTVTFLFTCLAAGLLTISTASLQSVGAFSRPFSSLTSDPTRILFRSACHIQVFALSRWLAVTLPVEYYEFTRSIEWSIPYFSLPWESGHIRPAMMGSIPSESSNSLLSRAYEREISHSLPPKQEVFANTIAAAVYGSPLTAMEYKSFFENQSMKPEAEFILDKLHSNGWRDFDRSLFWLAVIGGSLVLLHAFLLIILKFKKRDAEKKGSYGALIFPRFEILLVILALPCICQASTALVAGGTKSGVIVGILMLGIVAFLLLSLMLFLSVGITFGKLLQYKEVHREGQQFHWYQEIIRVTLGPGKRGQWTWKNEPNSIFLTMLGPLFEDLRGPPKYMVSQISGGNPSSSQSDRIIASDDETEDAEAPFIQKLFGILRIYYTLLESVRRVSLGILAGAYLNKWSSKTPVIILLSITSFQLFFIVLKKPFIKKKVQLVEIISLFCEVGMFASCFVLLQKKFSAGDETKIGIFMLMLFLLGFLAQMTAEWYALYEQTKKLDTAKRSFLTGLKIASVGFLLYFIPQKLMKSKFPVCRCGGDDTVEIPSDRNMSNSDSRSSGTPDKPWLKQLREMAKASFSRDGSKAPSDPSSSRTKWSGIWGTKRSGSSSVNSSSDIKSSKTYCEDCNAVKQVFTCLGKAYKVIELDEESDGDEMHEALAVWTGLGTVPYVFVKGKNVGDFESFLAVASSGELLDMFLPFPIFKFLNKRADEAWEQSQLIYAFSRLLRSLYVYIVCINSDDVRNSKVSPPCSRVVLLGRTTPFCCKYNA</sequence>
<evidence type="ECO:0000313" key="6">
    <source>
        <dbReference type="Proteomes" id="UP000187203"/>
    </source>
</evidence>
<dbReference type="InterPro" id="IPR002109">
    <property type="entry name" value="Glutaredoxin"/>
</dbReference>